<accession>A0ACC2EHT0</accession>
<proteinExistence type="predicted"/>
<organism evidence="1 2">
    <name type="scientific">Diphasiastrum complanatum</name>
    <name type="common">Issler's clubmoss</name>
    <name type="synonym">Lycopodium complanatum</name>
    <dbReference type="NCBI Taxonomy" id="34168"/>
    <lineage>
        <taxon>Eukaryota</taxon>
        <taxon>Viridiplantae</taxon>
        <taxon>Streptophyta</taxon>
        <taxon>Embryophyta</taxon>
        <taxon>Tracheophyta</taxon>
        <taxon>Lycopodiopsida</taxon>
        <taxon>Lycopodiales</taxon>
        <taxon>Lycopodiaceae</taxon>
        <taxon>Lycopodioideae</taxon>
        <taxon>Diphasiastrum</taxon>
    </lineage>
</organism>
<evidence type="ECO:0000313" key="2">
    <source>
        <dbReference type="Proteomes" id="UP001162992"/>
    </source>
</evidence>
<dbReference type="EMBL" id="CM055093">
    <property type="protein sequence ID" value="KAJ7565971.1"/>
    <property type="molecule type" value="Genomic_DNA"/>
</dbReference>
<comment type="caution">
    <text evidence="1">The sequence shown here is derived from an EMBL/GenBank/DDBJ whole genome shotgun (WGS) entry which is preliminary data.</text>
</comment>
<sequence>MAVRRILCSFLASSRQHSNKSKCPQQCLFMIQQRLSSFPAASSSCGLLPPGDARLANRGNGLGFRGVRDLGRVLDDSLRWSDNDGGFGMQSVRICRQAVRALSLATAEKNVAAAAAASSCNSGLVHVGGFKLNEVALQRAEHIGYTVVGRLDFGSPVNVEPQEAFAVVQVGSHQFKVTPGDSIYTEKLKFADINDKLRLNKVLLLGTKHQSVIGRPVVLSSAVFAVVEEHALDAKVIIFKKKRRKNYRRTRGHRQELTRLRITNIEGLEVNSHTEAEAKASS</sequence>
<protein>
    <submittedName>
        <fullName evidence="1">Uncharacterized protein</fullName>
    </submittedName>
</protein>
<dbReference type="Proteomes" id="UP001162992">
    <property type="component" value="Chromosome 2"/>
</dbReference>
<keyword evidence="2" id="KW-1185">Reference proteome</keyword>
<evidence type="ECO:0000313" key="1">
    <source>
        <dbReference type="EMBL" id="KAJ7565971.1"/>
    </source>
</evidence>
<reference evidence="2" key="1">
    <citation type="journal article" date="2024" name="Proc. Natl. Acad. Sci. U.S.A.">
        <title>Extraordinary preservation of gene collinearity over three hundred million years revealed in homosporous lycophytes.</title>
        <authorList>
            <person name="Li C."/>
            <person name="Wickell D."/>
            <person name="Kuo L.Y."/>
            <person name="Chen X."/>
            <person name="Nie B."/>
            <person name="Liao X."/>
            <person name="Peng D."/>
            <person name="Ji J."/>
            <person name="Jenkins J."/>
            <person name="Williams M."/>
            <person name="Shu S."/>
            <person name="Plott C."/>
            <person name="Barry K."/>
            <person name="Rajasekar S."/>
            <person name="Grimwood J."/>
            <person name="Han X."/>
            <person name="Sun S."/>
            <person name="Hou Z."/>
            <person name="He W."/>
            <person name="Dai G."/>
            <person name="Sun C."/>
            <person name="Schmutz J."/>
            <person name="Leebens-Mack J.H."/>
            <person name="Li F.W."/>
            <person name="Wang L."/>
        </authorList>
    </citation>
    <scope>NUCLEOTIDE SEQUENCE [LARGE SCALE GENOMIC DNA]</scope>
    <source>
        <strain evidence="2">cv. PW_Plant_1</strain>
    </source>
</reference>
<gene>
    <name evidence="1" type="ORF">O6H91_02G083200</name>
</gene>
<name>A0ACC2EHT0_DIPCM</name>